<dbReference type="eggNOG" id="COG1266">
    <property type="taxonomic scope" value="Bacteria"/>
</dbReference>
<dbReference type="KEGG" id="smen:SAMEA4412692_0721"/>
<dbReference type="OrthoDB" id="8607342at2"/>
<dbReference type="PANTHER" id="PTHR36435">
    <property type="entry name" value="SLR1288 PROTEIN"/>
    <property type="match status" value="1"/>
</dbReference>
<sequence length="225" mass="24894">MKRNVLTIFLAILGLVGLALANSFPQNVISYFVGYNSVANASFSTLQILLSLSALFVTVVGFLFWARKVNLFRFTLKGLSWKTALVTGFGGLLAIYLLRLPGILVLQLEGAVSTANQETLEMVQGILPPLIMIVMTVFAAPVIEEIMFRAYTTYYLCLGNAKAGLIVGTIFFALFHLPTNFGSFIIYASMGLCLGYVYYKTKRLEYAILLHFINNLIAVVLMYIV</sequence>
<feature type="transmembrane region" description="Helical" evidence="2">
    <location>
        <begin position="126"/>
        <end position="143"/>
    </location>
</feature>
<evidence type="ECO:0000256" key="1">
    <source>
        <dbReference type="ARBA" id="ARBA00009067"/>
    </source>
</evidence>
<feature type="transmembrane region" description="Helical" evidence="2">
    <location>
        <begin position="85"/>
        <end position="106"/>
    </location>
</feature>
<gene>
    <name evidence="4" type="ORF">SAMEA4412692_00721</name>
</gene>
<feature type="domain" description="CAAX prenyl protease 2/Lysostaphin resistance protein A-like" evidence="3">
    <location>
        <begin position="129"/>
        <end position="217"/>
    </location>
</feature>
<dbReference type="PANTHER" id="PTHR36435:SF1">
    <property type="entry name" value="CAAX AMINO TERMINAL PROTEASE FAMILY PROTEIN"/>
    <property type="match status" value="1"/>
</dbReference>
<feature type="transmembrane region" description="Helical" evidence="2">
    <location>
        <begin position="45"/>
        <end position="65"/>
    </location>
</feature>
<dbReference type="Proteomes" id="UP000215185">
    <property type="component" value="Chromosome 1"/>
</dbReference>
<keyword evidence="2" id="KW-0812">Transmembrane</keyword>
<keyword evidence="4" id="KW-0645">Protease</keyword>
<organism evidence="4 5">
    <name type="scientific">Streptococcus merionis</name>
    <dbReference type="NCBI Taxonomy" id="400065"/>
    <lineage>
        <taxon>Bacteria</taxon>
        <taxon>Bacillati</taxon>
        <taxon>Bacillota</taxon>
        <taxon>Bacilli</taxon>
        <taxon>Lactobacillales</taxon>
        <taxon>Streptococcaceae</taxon>
        <taxon>Streptococcus</taxon>
    </lineage>
</organism>
<evidence type="ECO:0000259" key="3">
    <source>
        <dbReference type="Pfam" id="PF02517"/>
    </source>
</evidence>
<dbReference type="GO" id="GO:0080120">
    <property type="term" value="P:CAAX-box protein maturation"/>
    <property type="evidence" value="ECO:0007669"/>
    <property type="project" value="UniProtKB-ARBA"/>
</dbReference>
<keyword evidence="2" id="KW-1133">Transmembrane helix</keyword>
<dbReference type="GO" id="GO:0006508">
    <property type="term" value="P:proteolysis"/>
    <property type="evidence" value="ECO:0007669"/>
    <property type="project" value="UniProtKB-KW"/>
</dbReference>
<reference evidence="4 5" key="1">
    <citation type="submission" date="2017-06" db="EMBL/GenBank/DDBJ databases">
        <authorList>
            <consortium name="Pathogen Informatics"/>
        </authorList>
    </citation>
    <scope>NUCLEOTIDE SEQUENCE [LARGE SCALE GENOMIC DNA]</scope>
    <source>
        <strain evidence="4 5">NCTC13788</strain>
    </source>
</reference>
<evidence type="ECO:0000313" key="5">
    <source>
        <dbReference type="Proteomes" id="UP000215185"/>
    </source>
</evidence>
<keyword evidence="5" id="KW-1185">Reference proteome</keyword>
<dbReference type="AlphaFoldDB" id="A0A239SQ83"/>
<comment type="similarity">
    <text evidence="1">Belongs to the UPF0177 family.</text>
</comment>
<accession>A0A239SQ83</accession>
<dbReference type="RefSeq" id="WP_018372617.1">
    <property type="nucleotide sequence ID" value="NZ_LT906439.1"/>
</dbReference>
<proteinExistence type="inferred from homology"/>
<evidence type="ECO:0000256" key="2">
    <source>
        <dbReference type="SAM" id="Phobius"/>
    </source>
</evidence>
<dbReference type="InterPro" id="IPR003675">
    <property type="entry name" value="Rce1/LyrA-like_dom"/>
</dbReference>
<dbReference type="Pfam" id="PF02517">
    <property type="entry name" value="Rce1-like"/>
    <property type="match status" value="1"/>
</dbReference>
<dbReference type="InterPro" id="IPR052710">
    <property type="entry name" value="CAAX_protease"/>
</dbReference>
<name>A0A239SQ83_9STRE</name>
<keyword evidence="2" id="KW-0472">Membrane</keyword>
<feature type="transmembrane region" description="Helical" evidence="2">
    <location>
        <begin position="155"/>
        <end position="175"/>
    </location>
</feature>
<evidence type="ECO:0000313" key="4">
    <source>
        <dbReference type="EMBL" id="SNU87631.1"/>
    </source>
</evidence>
<dbReference type="STRING" id="1123308.GCA_000380085_00064"/>
<keyword evidence="4" id="KW-0378">Hydrolase</keyword>
<feature type="transmembrane region" description="Helical" evidence="2">
    <location>
        <begin position="181"/>
        <end position="199"/>
    </location>
</feature>
<dbReference type="EMBL" id="LT906439">
    <property type="protein sequence ID" value="SNU87631.1"/>
    <property type="molecule type" value="Genomic_DNA"/>
</dbReference>
<protein>
    <submittedName>
        <fullName evidence="4">Membrane-bound protease, CAAX family</fullName>
    </submittedName>
</protein>
<feature type="transmembrane region" description="Helical" evidence="2">
    <location>
        <begin position="206"/>
        <end position="224"/>
    </location>
</feature>
<dbReference type="GO" id="GO:0004175">
    <property type="term" value="F:endopeptidase activity"/>
    <property type="evidence" value="ECO:0007669"/>
    <property type="project" value="UniProtKB-ARBA"/>
</dbReference>